<gene>
    <name evidence="3" type="primary">Dscam2</name>
    <name evidence="3" type="ORF">NPIL_296631</name>
</gene>
<evidence type="ECO:0000313" key="4">
    <source>
        <dbReference type="Proteomes" id="UP000887013"/>
    </source>
</evidence>
<proteinExistence type="predicted"/>
<accession>A0A8X6QCA6</accession>
<dbReference type="Proteomes" id="UP000887013">
    <property type="component" value="Unassembled WGS sequence"/>
</dbReference>
<feature type="domain" description="Ig-like" evidence="2">
    <location>
        <begin position="45"/>
        <end position="138"/>
    </location>
</feature>
<protein>
    <submittedName>
        <fullName evidence="3">Down syndrome cell adhesion molecule-like protein Dscam2</fullName>
    </submittedName>
</protein>
<keyword evidence="1" id="KW-1133">Transmembrane helix</keyword>
<dbReference type="InterPro" id="IPR007110">
    <property type="entry name" value="Ig-like_dom"/>
</dbReference>
<name>A0A8X6QCA6_NEPPI</name>
<dbReference type="PROSITE" id="PS50835">
    <property type="entry name" value="IG_LIKE"/>
    <property type="match status" value="1"/>
</dbReference>
<feature type="transmembrane region" description="Helical" evidence="1">
    <location>
        <begin position="20"/>
        <end position="37"/>
    </location>
</feature>
<dbReference type="SUPFAM" id="SSF48726">
    <property type="entry name" value="Immunoglobulin"/>
    <property type="match status" value="1"/>
</dbReference>
<keyword evidence="4" id="KW-1185">Reference proteome</keyword>
<dbReference type="InterPro" id="IPR013783">
    <property type="entry name" value="Ig-like_fold"/>
</dbReference>
<evidence type="ECO:0000313" key="3">
    <source>
        <dbReference type="EMBL" id="GFU17461.1"/>
    </source>
</evidence>
<dbReference type="AlphaFoldDB" id="A0A8X6QCA6"/>
<dbReference type="EMBL" id="BMAW01079938">
    <property type="protein sequence ID" value="GFU17461.1"/>
    <property type="molecule type" value="Genomic_DNA"/>
</dbReference>
<dbReference type="InterPro" id="IPR036179">
    <property type="entry name" value="Ig-like_dom_sf"/>
</dbReference>
<organism evidence="3 4">
    <name type="scientific">Nephila pilipes</name>
    <name type="common">Giant wood spider</name>
    <name type="synonym">Nephila maculata</name>
    <dbReference type="NCBI Taxonomy" id="299642"/>
    <lineage>
        <taxon>Eukaryota</taxon>
        <taxon>Metazoa</taxon>
        <taxon>Ecdysozoa</taxon>
        <taxon>Arthropoda</taxon>
        <taxon>Chelicerata</taxon>
        <taxon>Arachnida</taxon>
        <taxon>Araneae</taxon>
        <taxon>Araneomorphae</taxon>
        <taxon>Entelegynae</taxon>
        <taxon>Araneoidea</taxon>
        <taxon>Nephilidae</taxon>
        <taxon>Nephila</taxon>
    </lineage>
</organism>
<keyword evidence="1" id="KW-0472">Membrane</keyword>
<dbReference type="OrthoDB" id="5969272at2759"/>
<dbReference type="Gene3D" id="2.60.40.10">
    <property type="entry name" value="Immunoglobulins"/>
    <property type="match status" value="1"/>
</dbReference>
<comment type="caution">
    <text evidence="3">The sequence shown here is derived from an EMBL/GenBank/DDBJ whole genome shotgun (WGS) entry which is preliminary data.</text>
</comment>
<evidence type="ECO:0000259" key="2">
    <source>
        <dbReference type="PROSITE" id="PS50835"/>
    </source>
</evidence>
<sequence length="186" mass="20680">MCPGNLLKSLLCLQLRAREVMLVSVLFVYGYVTTIYAEEPLHRGPNFSIEPSSRVEFSNSSGTVIPCSAHGTPHPIITWVKSDGEVLQDLSGLRYVRHDGTLVFPPFPGEEYRADVHAAVYRCEASNAAGVVGSRDVHVRAVIVTAKPCLNLEIYSAKIIEKVFVKKNYFKIFGKFRNPSILLKLN</sequence>
<keyword evidence="1" id="KW-0812">Transmembrane</keyword>
<reference evidence="3" key="1">
    <citation type="submission" date="2020-08" db="EMBL/GenBank/DDBJ databases">
        <title>Multicomponent nature underlies the extraordinary mechanical properties of spider dragline silk.</title>
        <authorList>
            <person name="Kono N."/>
            <person name="Nakamura H."/>
            <person name="Mori M."/>
            <person name="Yoshida Y."/>
            <person name="Ohtoshi R."/>
            <person name="Malay A.D."/>
            <person name="Moran D.A.P."/>
            <person name="Tomita M."/>
            <person name="Numata K."/>
            <person name="Arakawa K."/>
        </authorList>
    </citation>
    <scope>NUCLEOTIDE SEQUENCE</scope>
</reference>
<evidence type="ECO:0000256" key="1">
    <source>
        <dbReference type="SAM" id="Phobius"/>
    </source>
</evidence>